<dbReference type="InterPro" id="IPR018490">
    <property type="entry name" value="cNMP-bd_dom_sf"/>
</dbReference>
<dbReference type="InterPro" id="IPR014710">
    <property type="entry name" value="RmlC-like_jellyroll"/>
</dbReference>
<dbReference type="Gene3D" id="2.60.120.10">
    <property type="entry name" value="Jelly Rolls"/>
    <property type="match status" value="1"/>
</dbReference>
<dbReference type="GO" id="GO:0003700">
    <property type="term" value="F:DNA-binding transcription factor activity"/>
    <property type="evidence" value="ECO:0007669"/>
    <property type="project" value="TreeGrafter"/>
</dbReference>
<dbReference type="RefSeq" id="WP_316436248.1">
    <property type="nucleotide sequence ID" value="NZ_CP053587.1"/>
</dbReference>
<keyword evidence="2" id="KW-0238">DNA-binding</keyword>
<dbReference type="SUPFAM" id="SSF51206">
    <property type="entry name" value="cAMP-binding domain-like"/>
    <property type="match status" value="1"/>
</dbReference>
<feature type="domain" description="Cyclic nucleotide-binding" evidence="4">
    <location>
        <begin position="1"/>
        <end position="121"/>
    </location>
</feature>
<feature type="domain" description="HTH crp-type" evidence="5">
    <location>
        <begin position="135"/>
        <end position="200"/>
    </location>
</feature>
<dbReference type="EMBL" id="CP053587">
    <property type="protein sequence ID" value="WNZ27774.1"/>
    <property type="molecule type" value="Genomic_DNA"/>
</dbReference>
<dbReference type="Pfam" id="PF13545">
    <property type="entry name" value="HTH_Crp_2"/>
    <property type="match status" value="1"/>
</dbReference>
<keyword evidence="3" id="KW-0804">Transcription</keyword>
<accession>A0AA96WMC7</accession>
<dbReference type="InterPro" id="IPR050397">
    <property type="entry name" value="Env_Response_Regulators"/>
</dbReference>
<dbReference type="Pfam" id="PF00027">
    <property type="entry name" value="cNMP_binding"/>
    <property type="match status" value="1"/>
</dbReference>
<dbReference type="PANTHER" id="PTHR24567:SF74">
    <property type="entry name" value="HTH-TYPE TRANSCRIPTIONAL REGULATOR ARCR"/>
    <property type="match status" value="1"/>
</dbReference>
<dbReference type="AlphaFoldDB" id="A0AA96WMC7"/>
<organism evidence="6">
    <name type="scientific">Leptolyngbya sp. NK1-12</name>
    <dbReference type="NCBI Taxonomy" id="2547451"/>
    <lineage>
        <taxon>Bacteria</taxon>
        <taxon>Bacillati</taxon>
        <taxon>Cyanobacteriota</taxon>
        <taxon>Cyanophyceae</taxon>
        <taxon>Leptolyngbyales</taxon>
        <taxon>Leptolyngbyaceae</taxon>
        <taxon>Leptolyngbya group</taxon>
        <taxon>Leptolyngbya</taxon>
    </lineage>
</organism>
<dbReference type="PROSITE" id="PS51063">
    <property type="entry name" value="HTH_CRP_2"/>
    <property type="match status" value="1"/>
</dbReference>
<name>A0AA96WMC7_9CYAN</name>
<dbReference type="InterPro" id="IPR000595">
    <property type="entry name" value="cNMP-bd_dom"/>
</dbReference>
<reference evidence="6" key="1">
    <citation type="submission" date="2020-05" db="EMBL/GenBank/DDBJ databases">
        <authorList>
            <person name="Zhu T."/>
            <person name="Keshari N."/>
            <person name="Lu X."/>
        </authorList>
    </citation>
    <scope>NUCLEOTIDE SEQUENCE</scope>
    <source>
        <strain evidence="6">NK1-12</strain>
    </source>
</reference>
<dbReference type="SUPFAM" id="SSF46785">
    <property type="entry name" value="Winged helix' DNA-binding domain"/>
    <property type="match status" value="1"/>
</dbReference>
<proteinExistence type="predicted"/>
<dbReference type="SMART" id="SM00100">
    <property type="entry name" value="cNMP"/>
    <property type="match status" value="1"/>
</dbReference>
<protein>
    <submittedName>
        <fullName evidence="6">Crp/Fnr family transcriptional regulator</fullName>
    </submittedName>
</protein>
<evidence type="ECO:0000256" key="3">
    <source>
        <dbReference type="ARBA" id="ARBA00023163"/>
    </source>
</evidence>
<evidence type="ECO:0000259" key="4">
    <source>
        <dbReference type="PROSITE" id="PS50042"/>
    </source>
</evidence>
<dbReference type="InterPro" id="IPR012318">
    <property type="entry name" value="HTH_CRP"/>
</dbReference>
<dbReference type="InterPro" id="IPR036390">
    <property type="entry name" value="WH_DNA-bd_sf"/>
</dbReference>
<evidence type="ECO:0000256" key="1">
    <source>
        <dbReference type="ARBA" id="ARBA00023015"/>
    </source>
</evidence>
<keyword evidence="1" id="KW-0805">Transcription regulation</keyword>
<sequence length="200" mass="22758">MLPRFNLDDLPADLKSQITRRSLTGKECLFLDGDPANYIYYVESGVIRLLHYTELGQTVNHYTLMSGNFLAEVLIVSDKYLCTAVVEEPAEVLAIPKQAFINALSQNPSLMMAFLGEVAYRLHMTKVMMQIRSIRSASERVLNYLRVTVPAGTNVIVLDRPLKEIAYNLDLTPESLSRALAQLQEERYISRERGRIILHR</sequence>
<evidence type="ECO:0000256" key="2">
    <source>
        <dbReference type="ARBA" id="ARBA00023125"/>
    </source>
</evidence>
<dbReference type="GO" id="GO:0005829">
    <property type="term" value="C:cytosol"/>
    <property type="evidence" value="ECO:0007669"/>
    <property type="project" value="TreeGrafter"/>
</dbReference>
<dbReference type="SMART" id="SM00419">
    <property type="entry name" value="HTH_CRP"/>
    <property type="match status" value="1"/>
</dbReference>
<dbReference type="CDD" id="cd00038">
    <property type="entry name" value="CAP_ED"/>
    <property type="match status" value="1"/>
</dbReference>
<dbReference type="PROSITE" id="PS50042">
    <property type="entry name" value="CNMP_BINDING_3"/>
    <property type="match status" value="1"/>
</dbReference>
<evidence type="ECO:0000313" key="6">
    <source>
        <dbReference type="EMBL" id="WNZ27774.1"/>
    </source>
</evidence>
<evidence type="ECO:0000259" key="5">
    <source>
        <dbReference type="PROSITE" id="PS51063"/>
    </source>
</evidence>
<dbReference type="GO" id="GO:0003677">
    <property type="term" value="F:DNA binding"/>
    <property type="evidence" value="ECO:0007669"/>
    <property type="project" value="UniProtKB-KW"/>
</dbReference>
<gene>
    <name evidence="6" type="ORF">HJG54_33610</name>
</gene>
<dbReference type="PANTHER" id="PTHR24567">
    <property type="entry name" value="CRP FAMILY TRANSCRIPTIONAL REGULATORY PROTEIN"/>
    <property type="match status" value="1"/>
</dbReference>